<organism evidence="5 6">
    <name type="scientific">Cryobacterium arcticum</name>
    <dbReference type="NCBI Taxonomy" id="670052"/>
    <lineage>
        <taxon>Bacteria</taxon>
        <taxon>Bacillati</taxon>
        <taxon>Actinomycetota</taxon>
        <taxon>Actinomycetes</taxon>
        <taxon>Micrococcales</taxon>
        <taxon>Microbacteriaceae</taxon>
        <taxon>Cryobacterium</taxon>
    </lineage>
</organism>
<dbReference type="OrthoDB" id="9792527at2"/>
<dbReference type="AlphaFoldDB" id="A0A317ZNT8"/>
<dbReference type="Gene3D" id="1.10.10.10">
    <property type="entry name" value="Winged helix-like DNA-binding domain superfamily/Winged helix DNA-binding domain"/>
    <property type="match status" value="1"/>
</dbReference>
<evidence type="ECO:0000259" key="4">
    <source>
        <dbReference type="PROSITE" id="PS51118"/>
    </source>
</evidence>
<dbReference type="InterPro" id="IPR002577">
    <property type="entry name" value="HTH_HxlR"/>
</dbReference>
<keyword evidence="2" id="KW-0238">DNA-binding</keyword>
<evidence type="ECO:0000256" key="1">
    <source>
        <dbReference type="ARBA" id="ARBA00023015"/>
    </source>
</evidence>
<dbReference type="InterPro" id="IPR036388">
    <property type="entry name" value="WH-like_DNA-bd_sf"/>
</dbReference>
<feature type="domain" description="HTH hxlR-type" evidence="4">
    <location>
        <begin position="24"/>
        <end position="123"/>
    </location>
</feature>
<dbReference type="EMBL" id="QHLY01000012">
    <property type="protein sequence ID" value="PXA68210.1"/>
    <property type="molecule type" value="Genomic_DNA"/>
</dbReference>
<keyword evidence="3" id="KW-0804">Transcription</keyword>
<keyword evidence="6" id="KW-1185">Reference proteome</keyword>
<dbReference type="PROSITE" id="PS51118">
    <property type="entry name" value="HTH_HXLR"/>
    <property type="match status" value="1"/>
</dbReference>
<sequence>MTTESSDAPAAPATAKRSAGDVRCSIARTMQVLGDRWTILIVREGFRGSTRFTDFRRVLGIPTDILTSRLASLVEAGVLERRGYREPGARERFDYHLTAAGIALLPVLGALTQWGNDYRPSGHGPSRLYQHAATGEATTVAFVTADGRVVPPADIAIVPGPGENDPEVGPIRPIAVAQA</sequence>
<protein>
    <submittedName>
        <fullName evidence="5">Transcriptional regulator</fullName>
    </submittedName>
</protein>
<gene>
    <name evidence="5" type="ORF">CTB96_16430</name>
</gene>
<dbReference type="PANTHER" id="PTHR33204:SF18">
    <property type="entry name" value="TRANSCRIPTIONAL REGULATORY PROTEIN"/>
    <property type="match status" value="1"/>
</dbReference>
<keyword evidence="1" id="KW-0805">Transcription regulation</keyword>
<dbReference type="Proteomes" id="UP000246722">
    <property type="component" value="Unassembled WGS sequence"/>
</dbReference>
<dbReference type="Pfam" id="PF01638">
    <property type="entry name" value="HxlR"/>
    <property type="match status" value="1"/>
</dbReference>
<accession>A0A317ZNT8</accession>
<evidence type="ECO:0000313" key="5">
    <source>
        <dbReference type="EMBL" id="PXA68210.1"/>
    </source>
</evidence>
<evidence type="ECO:0000313" key="6">
    <source>
        <dbReference type="Proteomes" id="UP000246722"/>
    </source>
</evidence>
<dbReference type="PANTHER" id="PTHR33204">
    <property type="entry name" value="TRANSCRIPTIONAL REGULATOR, MARR FAMILY"/>
    <property type="match status" value="1"/>
</dbReference>
<dbReference type="RefSeq" id="WP_110127879.1">
    <property type="nucleotide sequence ID" value="NZ_QHLY01000012.1"/>
</dbReference>
<reference evidence="5 6" key="1">
    <citation type="submission" date="2018-05" db="EMBL/GenBank/DDBJ databases">
        <title>Genetic diversity of glacier-inhabiting Cryobacterium bacteria in China and description of Cryobacterium mengkeensis sp. nov. and Arthrobacter glacialis sp. nov.</title>
        <authorList>
            <person name="Liu Q."/>
            <person name="Xin Y.-H."/>
        </authorList>
    </citation>
    <scope>NUCLEOTIDE SEQUENCE [LARGE SCALE GENOMIC DNA]</scope>
    <source>
        <strain evidence="5 6">SK-1</strain>
    </source>
</reference>
<dbReference type="GO" id="GO:0003677">
    <property type="term" value="F:DNA binding"/>
    <property type="evidence" value="ECO:0007669"/>
    <property type="project" value="UniProtKB-KW"/>
</dbReference>
<evidence type="ECO:0000256" key="3">
    <source>
        <dbReference type="ARBA" id="ARBA00023163"/>
    </source>
</evidence>
<dbReference type="SUPFAM" id="SSF46785">
    <property type="entry name" value="Winged helix' DNA-binding domain"/>
    <property type="match status" value="1"/>
</dbReference>
<dbReference type="InterPro" id="IPR036390">
    <property type="entry name" value="WH_DNA-bd_sf"/>
</dbReference>
<evidence type="ECO:0000256" key="2">
    <source>
        <dbReference type="ARBA" id="ARBA00023125"/>
    </source>
</evidence>
<proteinExistence type="predicted"/>
<name>A0A317ZNT8_9MICO</name>
<comment type="caution">
    <text evidence="5">The sequence shown here is derived from an EMBL/GenBank/DDBJ whole genome shotgun (WGS) entry which is preliminary data.</text>
</comment>